<organism evidence="2 3">
    <name type="scientific">Cryomyces antarcticus</name>
    <dbReference type="NCBI Taxonomy" id="329879"/>
    <lineage>
        <taxon>Eukaryota</taxon>
        <taxon>Fungi</taxon>
        <taxon>Dikarya</taxon>
        <taxon>Ascomycota</taxon>
        <taxon>Pezizomycotina</taxon>
        <taxon>Dothideomycetes</taxon>
        <taxon>Dothideomycetes incertae sedis</taxon>
        <taxon>Cryomyces</taxon>
    </lineage>
</organism>
<comment type="caution">
    <text evidence="2">The sequence shown here is derived from an EMBL/GenBank/DDBJ whole genome shotgun (WGS) entry which is preliminary data.</text>
</comment>
<evidence type="ECO:0000256" key="1">
    <source>
        <dbReference type="SAM" id="SignalP"/>
    </source>
</evidence>
<keyword evidence="3" id="KW-1185">Reference proteome</keyword>
<accession>A0ABR0LIP3</accession>
<name>A0ABR0LIP3_9PEZI</name>
<sequence length="178" mass="18401">MHTSTLFASSLSLLATLATAEFHIYAQNAGTDINDTLFFVLGSSGDSNANQCSLLNNGKFGTSTVSIGSFGNAQQLNHGLGLLDAPGFVVTGVCGIDNAHFKKQSDGSYRFTDDAGDVLGVCQLSNAQTADCVTTVGFGSQQVKTGAVTDIMRCQATGEASFCDPAVGPSKKRSVAFL</sequence>
<reference evidence="2 3" key="1">
    <citation type="submission" date="2023-08" db="EMBL/GenBank/DDBJ databases">
        <title>Black Yeasts Isolated from many extreme environments.</title>
        <authorList>
            <person name="Coleine C."/>
            <person name="Stajich J.E."/>
            <person name="Selbmann L."/>
        </authorList>
    </citation>
    <scope>NUCLEOTIDE SEQUENCE [LARGE SCALE GENOMIC DNA]</scope>
    <source>
        <strain evidence="2 3">CCFEE 536</strain>
    </source>
</reference>
<keyword evidence="1" id="KW-0732">Signal</keyword>
<protein>
    <submittedName>
        <fullName evidence="2">Uncharacterized protein</fullName>
    </submittedName>
</protein>
<evidence type="ECO:0000313" key="2">
    <source>
        <dbReference type="EMBL" id="KAK5178176.1"/>
    </source>
</evidence>
<feature type="signal peptide" evidence="1">
    <location>
        <begin position="1"/>
        <end position="20"/>
    </location>
</feature>
<dbReference type="Proteomes" id="UP001357485">
    <property type="component" value="Unassembled WGS sequence"/>
</dbReference>
<feature type="chain" id="PRO_5047285002" evidence="1">
    <location>
        <begin position="21"/>
        <end position="178"/>
    </location>
</feature>
<gene>
    <name evidence="2" type="ORF">LTR16_010850</name>
</gene>
<dbReference type="EMBL" id="JAVRRA010019621">
    <property type="protein sequence ID" value="KAK5178176.1"/>
    <property type="molecule type" value="Genomic_DNA"/>
</dbReference>
<evidence type="ECO:0000313" key="3">
    <source>
        <dbReference type="Proteomes" id="UP001357485"/>
    </source>
</evidence>
<feature type="non-terminal residue" evidence="2">
    <location>
        <position position="178"/>
    </location>
</feature>
<proteinExistence type="predicted"/>